<feature type="transmembrane region" description="Helical" evidence="1">
    <location>
        <begin position="367"/>
        <end position="390"/>
    </location>
</feature>
<evidence type="ECO:0000313" key="3">
    <source>
        <dbReference type="Proteomes" id="UP001190700"/>
    </source>
</evidence>
<comment type="caution">
    <text evidence="2">The sequence shown here is derived from an EMBL/GenBank/DDBJ whole genome shotgun (WGS) entry which is preliminary data.</text>
</comment>
<dbReference type="InterPro" id="IPR015925">
    <property type="entry name" value="Ryanodine_IP3_receptor"/>
</dbReference>
<dbReference type="PANTHER" id="PTHR13715:SF99">
    <property type="entry name" value="INOSITOL 1,4,5-TRISPHOSPHATE RECEPTOR-LIKE PROTEIN A"/>
    <property type="match status" value="1"/>
</dbReference>
<sequence length="749" mass="83832">NLVGCVELVMGDHVEKVFFPVLPSCRWVQQNKDFKSQFAADLLGVPRKSTQGKLKEFMNISEVTAFNVTRLAMMQDTAGTRWLLRFDKLLARAPLWLALILCGLLSQNDAAKLMDNSAVEQNVSHWTIPFIRVLGVCHVGVTLLATWHYLQVEARLKVFKLAQRSVKEEFTTEELNPTQQQVSKLLQVIHKELKDDEMKSNNLTLLMHDARMHWLLASLCISLFSLFVSMIAYPCILLLHALQDSAALTIIAALRNSGSRIASTLVLGVLVIMTFAFASFMLFYDDMRSAYTSSTCAFANDQDECEENPEDLTLTLVVLAHVQSALLSMGMESLVDPSGADCFSMWRVTPMDFSDHSQAHFRNFMTILFDLVWQLILLNIITGLIIDAFLSVRFEEQEKENDSKQNCFICSCDRNMLDNVEKYSFEEHVEKDHNPWDYVCYLVYLNSKDPLELNGIESHVHRHLTDDERSNERGIAHTACAEPMPRVLEAETPSCEVFSRFPMAVFLAGVRTLTRERFDDNVAKHVIRKRFREKHDRFSGTESNAQLGDVRAVIEILTAKLMLANGLCPSVGVPGDEKPDRDDILGRLRAKLEKIEHFIKTQKLGVAPAVLPKRNRKGLDGFRVGVGPDPRVRFNPGAKKPVDECTTEEPHTLALCQVFQAAADGGTAAFAAAVEQHGAPAVVSAGAASGSVDISAYGFTTVASEASGDDEMDIQEELRDLRHQIVMQEQTSFVGLEGKFRAPPIEDLF</sequence>
<proteinExistence type="predicted"/>
<dbReference type="EMBL" id="LGRX02001398">
    <property type="protein sequence ID" value="KAK3286211.1"/>
    <property type="molecule type" value="Genomic_DNA"/>
</dbReference>
<feature type="transmembrane region" description="Helical" evidence="1">
    <location>
        <begin position="214"/>
        <end position="241"/>
    </location>
</feature>
<dbReference type="AlphaFoldDB" id="A0AAE0GY33"/>
<dbReference type="GO" id="GO:0006816">
    <property type="term" value="P:calcium ion transport"/>
    <property type="evidence" value="ECO:0007669"/>
    <property type="project" value="InterPro"/>
</dbReference>
<dbReference type="PANTHER" id="PTHR13715">
    <property type="entry name" value="RYANODINE RECEPTOR AND IP3 RECEPTOR"/>
    <property type="match status" value="1"/>
</dbReference>
<feature type="transmembrane region" description="Helical" evidence="1">
    <location>
        <begin position="261"/>
        <end position="284"/>
    </location>
</feature>
<keyword evidence="1" id="KW-0812">Transmembrane</keyword>
<evidence type="ECO:0008006" key="4">
    <source>
        <dbReference type="Google" id="ProtNLM"/>
    </source>
</evidence>
<protein>
    <recommendedName>
        <fullName evidence="4">Ion transport domain-containing protein</fullName>
    </recommendedName>
</protein>
<evidence type="ECO:0000313" key="2">
    <source>
        <dbReference type="EMBL" id="KAK3286211.1"/>
    </source>
</evidence>
<feature type="transmembrane region" description="Helical" evidence="1">
    <location>
        <begin position="89"/>
        <end position="106"/>
    </location>
</feature>
<keyword evidence="1" id="KW-0472">Membrane</keyword>
<dbReference type="Proteomes" id="UP001190700">
    <property type="component" value="Unassembled WGS sequence"/>
</dbReference>
<gene>
    <name evidence="2" type="ORF">CYMTET_6213</name>
</gene>
<name>A0AAE0GY33_9CHLO</name>
<keyword evidence="1" id="KW-1133">Transmembrane helix</keyword>
<reference evidence="2 3" key="1">
    <citation type="journal article" date="2015" name="Genome Biol. Evol.">
        <title>Comparative Genomics of a Bacterivorous Green Alga Reveals Evolutionary Causalities and Consequences of Phago-Mixotrophic Mode of Nutrition.</title>
        <authorList>
            <person name="Burns J.A."/>
            <person name="Paasch A."/>
            <person name="Narechania A."/>
            <person name="Kim E."/>
        </authorList>
    </citation>
    <scope>NUCLEOTIDE SEQUENCE [LARGE SCALE GENOMIC DNA]</scope>
    <source>
        <strain evidence="2 3">PLY_AMNH</strain>
    </source>
</reference>
<feature type="non-terminal residue" evidence="2">
    <location>
        <position position="1"/>
    </location>
</feature>
<feature type="transmembrane region" description="Helical" evidence="1">
    <location>
        <begin position="126"/>
        <end position="150"/>
    </location>
</feature>
<accession>A0AAE0GY33</accession>
<keyword evidence="3" id="KW-1185">Reference proteome</keyword>
<organism evidence="2 3">
    <name type="scientific">Cymbomonas tetramitiformis</name>
    <dbReference type="NCBI Taxonomy" id="36881"/>
    <lineage>
        <taxon>Eukaryota</taxon>
        <taxon>Viridiplantae</taxon>
        <taxon>Chlorophyta</taxon>
        <taxon>Pyramimonadophyceae</taxon>
        <taxon>Pyramimonadales</taxon>
        <taxon>Pyramimonadaceae</taxon>
        <taxon>Cymbomonas</taxon>
    </lineage>
</organism>
<evidence type="ECO:0000256" key="1">
    <source>
        <dbReference type="SAM" id="Phobius"/>
    </source>
</evidence>